<name>A0A561R1L7_9HYPH</name>
<dbReference type="InterPro" id="IPR036873">
    <property type="entry name" value="Rhodanese-like_dom_sf"/>
</dbReference>
<dbReference type="CDD" id="cd01448">
    <property type="entry name" value="TST_Repeat_1"/>
    <property type="match status" value="1"/>
</dbReference>
<dbReference type="PROSITE" id="PS00380">
    <property type="entry name" value="RHODANESE_1"/>
    <property type="match status" value="1"/>
</dbReference>
<dbReference type="InterPro" id="IPR045078">
    <property type="entry name" value="TST/MPST-like"/>
</dbReference>
<dbReference type="GO" id="GO:0005737">
    <property type="term" value="C:cytoplasm"/>
    <property type="evidence" value="ECO:0007669"/>
    <property type="project" value="UniProtKB-SubCell"/>
</dbReference>
<accession>A0A561R1L7</accession>
<dbReference type="InterPro" id="IPR001307">
    <property type="entry name" value="Thiosulphate_STrfase_CS"/>
</dbReference>
<organism evidence="10 11">
    <name type="scientific">Neorhizobium alkalisoli</name>
    <dbReference type="NCBI Taxonomy" id="528178"/>
    <lineage>
        <taxon>Bacteria</taxon>
        <taxon>Pseudomonadati</taxon>
        <taxon>Pseudomonadota</taxon>
        <taxon>Alphaproteobacteria</taxon>
        <taxon>Hyphomicrobiales</taxon>
        <taxon>Rhizobiaceae</taxon>
        <taxon>Rhizobium/Agrobacterium group</taxon>
        <taxon>Neorhizobium</taxon>
    </lineage>
</organism>
<dbReference type="SMART" id="SM00450">
    <property type="entry name" value="RHOD"/>
    <property type="match status" value="2"/>
</dbReference>
<dbReference type="PANTHER" id="PTHR11364">
    <property type="entry name" value="THIOSULFATE SULFERTANSFERASE"/>
    <property type="match status" value="1"/>
</dbReference>
<dbReference type="SUPFAM" id="SSF52821">
    <property type="entry name" value="Rhodanese/Cell cycle control phosphatase"/>
    <property type="match status" value="2"/>
</dbReference>
<protein>
    <recommendedName>
        <fullName evidence="7">3-mercaptopyruvate sulfurtransferase</fullName>
        <ecNumber evidence="6">2.8.1.2</ecNumber>
    </recommendedName>
    <alternativeName>
        <fullName evidence="8">Rhodanese-like protein</fullName>
    </alternativeName>
</protein>
<dbReference type="GO" id="GO:0004792">
    <property type="term" value="F:thiosulfate-cyanide sulfurtransferase activity"/>
    <property type="evidence" value="ECO:0007669"/>
    <property type="project" value="InterPro"/>
</dbReference>
<dbReference type="GO" id="GO:0016784">
    <property type="term" value="F:3-mercaptopyruvate sulfurtransferase activity"/>
    <property type="evidence" value="ECO:0007669"/>
    <property type="project" value="UniProtKB-EC"/>
</dbReference>
<dbReference type="CDD" id="cd01449">
    <property type="entry name" value="TST_Repeat_2"/>
    <property type="match status" value="1"/>
</dbReference>
<evidence type="ECO:0000313" key="10">
    <source>
        <dbReference type="EMBL" id="TWF56453.1"/>
    </source>
</evidence>
<keyword evidence="2" id="KW-0963">Cytoplasm</keyword>
<dbReference type="PANTHER" id="PTHR11364:SF27">
    <property type="entry name" value="SULFURTRANSFERASE"/>
    <property type="match status" value="1"/>
</dbReference>
<dbReference type="EC" id="2.8.1.2" evidence="6"/>
<dbReference type="RefSeq" id="WP_145634036.1">
    <property type="nucleotide sequence ID" value="NZ_VIWP01000002.1"/>
</dbReference>
<proteinExistence type="predicted"/>
<dbReference type="OrthoDB" id="9781034at2"/>
<feature type="domain" description="Rhodanese" evidence="9">
    <location>
        <begin position="19"/>
        <end position="136"/>
    </location>
</feature>
<evidence type="ECO:0000256" key="1">
    <source>
        <dbReference type="ARBA" id="ARBA00004496"/>
    </source>
</evidence>
<feature type="domain" description="Rhodanese" evidence="9">
    <location>
        <begin position="166"/>
        <end position="279"/>
    </location>
</feature>
<dbReference type="FunFam" id="3.40.250.10:FF:000015">
    <property type="entry name" value="Sulfurtransferase"/>
    <property type="match status" value="1"/>
</dbReference>
<dbReference type="EMBL" id="VIWP01000002">
    <property type="protein sequence ID" value="TWF56453.1"/>
    <property type="molecule type" value="Genomic_DNA"/>
</dbReference>
<dbReference type="Proteomes" id="UP000320653">
    <property type="component" value="Unassembled WGS sequence"/>
</dbReference>
<reference evidence="10 11" key="1">
    <citation type="submission" date="2019-06" db="EMBL/GenBank/DDBJ databases">
        <title>Sorghum-associated microbial communities from plants grown in Nebraska, USA.</title>
        <authorList>
            <person name="Schachtman D."/>
        </authorList>
    </citation>
    <scope>NUCLEOTIDE SEQUENCE [LARGE SCALE GENOMIC DNA]</scope>
    <source>
        <strain evidence="10 11">1225</strain>
    </source>
</reference>
<evidence type="ECO:0000256" key="4">
    <source>
        <dbReference type="ARBA" id="ARBA00022737"/>
    </source>
</evidence>
<evidence type="ECO:0000256" key="5">
    <source>
        <dbReference type="ARBA" id="ARBA00051793"/>
    </source>
</evidence>
<keyword evidence="3 10" id="KW-0808">Transferase</keyword>
<dbReference type="AlphaFoldDB" id="A0A561R1L7"/>
<comment type="caution">
    <text evidence="10">The sequence shown here is derived from an EMBL/GenBank/DDBJ whole genome shotgun (WGS) entry which is preliminary data.</text>
</comment>
<evidence type="ECO:0000259" key="9">
    <source>
        <dbReference type="PROSITE" id="PS50206"/>
    </source>
</evidence>
<dbReference type="FunFam" id="3.40.250.10:FF:000001">
    <property type="entry name" value="Sulfurtransferase"/>
    <property type="match status" value="1"/>
</dbReference>
<dbReference type="InterPro" id="IPR001763">
    <property type="entry name" value="Rhodanese-like_dom"/>
</dbReference>
<comment type="subcellular location">
    <subcellularLocation>
        <location evidence="1">Cytoplasm</location>
    </subcellularLocation>
</comment>
<evidence type="ECO:0000256" key="6">
    <source>
        <dbReference type="ARBA" id="ARBA00066832"/>
    </source>
</evidence>
<dbReference type="PROSITE" id="PS50206">
    <property type="entry name" value="RHODANESE_3"/>
    <property type="match status" value="2"/>
</dbReference>
<gene>
    <name evidence="10" type="ORF">FHW37_10282</name>
</gene>
<evidence type="ECO:0000256" key="3">
    <source>
        <dbReference type="ARBA" id="ARBA00022679"/>
    </source>
</evidence>
<keyword evidence="4" id="KW-0677">Repeat</keyword>
<evidence type="ECO:0000256" key="7">
    <source>
        <dbReference type="ARBA" id="ARBA00070833"/>
    </source>
</evidence>
<comment type="catalytic activity">
    <reaction evidence="5">
        <text>2-oxo-3-sulfanylpropanoate + [thioredoxin]-dithiol = [thioredoxin]-disulfide + hydrogen sulfide + pyruvate + H(+)</text>
        <dbReference type="Rhea" id="RHEA:21740"/>
        <dbReference type="Rhea" id="RHEA-COMP:10698"/>
        <dbReference type="Rhea" id="RHEA-COMP:10700"/>
        <dbReference type="ChEBI" id="CHEBI:15361"/>
        <dbReference type="ChEBI" id="CHEBI:15378"/>
        <dbReference type="ChEBI" id="CHEBI:29919"/>
        <dbReference type="ChEBI" id="CHEBI:29950"/>
        <dbReference type="ChEBI" id="CHEBI:50058"/>
        <dbReference type="ChEBI" id="CHEBI:57678"/>
        <dbReference type="EC" id="2.8.1.2"/>
    </reaction>
    <physiologicalReaction direction="left-to-right" evidence="5">
        <dbReference type="Rhea" id="RHEA:21741"/>
    </physiologicalReaction>
</comment>
<keyword evidence="11" id="KW-1185">Reference proteome</keyword>
<evidence type="ECO:0000256" key="2">
    <source>
        <dbReference type="ARBA" id="ARBA00022490"/>
    </source>
</evidence>
<dbReference type="Pfam" id="PF00581">
    <property type="entry name" value="Rhodanese"/>
    <property type="match status" value="2"/>
</dbReference>
<dbReference type="Gene3D" id="3.40.250.10">
    <property type="entry name" value="Rhodanese-like domain"/>
    <property type="match status" value="2"/>
</dbReference>
<keyword evidence="10" id="KW-0670">Pyruvate</keyword>
<dbReference type="NCBIfam" id="NF008557">
    <property type="entry name" value="PRK11493.1"/>
    <property type="match status" value="1"/>
</dbReference>
<sequence>MSETSRFVVSSEWLHGELGKPDLKIVDAAFYLPAHNRDADAEYASGHIPGAVRFDHDKVADKSTGLPHMVPTPEVFSEAVGRLGISENDRIVIYDGPGIFSSARGWWLFRIMGAKNVFILDGGLDGWKAEGRPLETGVTAPTLAVFKADLLLDKVIDFQTMLSIVSDSTRQIADARPAGRFTGAEPEPRAGMRSGHMPGAVSLPSGTFSVNGKLRSLPELRKVIEDAGIDFGRPIVTSCGSGITAAIITLALESLGHEDNALYDGSWTEWGARQDTPVVTGPATPNAA</sequence>
<evidence type="ECO:0000256" key="8">
    <source>
        <dbReference type="ARBA" id="ARBA00078354"/>
    </source>
</evidence>
<evidence type="ECO:0000313" key="11">
    <source>
        <dbReference type="Proteomes" id="UP000320653"/>
    </source>
</evidence>